<dbReference type="InterPro" id="IPR004358">
    <property type="entry name" value="Sig_transdc_His_kin-like_C"/>
</dbReference>
<dbReference type="PANTHER" id="PTHR43065:SF46">
    <property type="entry name" value="C4-DICARBOXYLATE TRANSPORT SENSOR PROTEIN DCTB"/>
    <property type="match status" value="1"/>
</dbReference>
<keyword evidence="5" id="KW-0547">Nucleotide-binding</keyword>
<dbReference type="InterPro" id="IPR001789">
    <property type="entry name" value="Sig_transdc_resp-reg_receiver"/>
</dbReference>
<keyword evidence="10" id="KW-0812">Transmembrane</keyword>
<dbReference type="InterPro" id="IPR003661">
    <property type="entry name" value="HisK_dim/P_dom"/>
</dbReference>
<dbReference type="Pfam" id="PF00072">
    <property type="entry name" value="Response_reg"/>
    <property type="match status" value="1"/>
</dbReference>
<dbReference type="Gene3D" id="1.10.287.130">
    <property type="match status" value="1"/>
</dbReference>
<dbReference type="SMART" id="SM00388">
    <property type="entry name" value="HisKA"/>
    <property type="match status" value="1"/>
</dbReference>
<feature type="transmembrane region" description="Helical" evidence="10">
    <location>
        <begin position="38"/>
        <end position="57"/>
    </location>
</feature>
<dbReference type="Gene3D" id="3.30.450.20">
    <property type="entry name" value="PAS domain"/>
    <property type="match status" value="2"/>
</dbReference>
<evidence type="ECO:0000313" key="14">
    <source>
        <dbReference type="Proteomes" id="UP000050471"/>
    </source>
</evidence>
<keyword evidence="10" id="KW-0472">Membrane</keyword>
<evidence type="ECO:0000259" key="12">
    <source>
        <dbReference type="PROSITE" id="PS50110"/>
    </source>
</evidence>
<dbReference type="SUPFAM" id="SSF55785">
    <property type="entry name" value="PYP-like sensor domain (PAS domain)"/>
    <property type="match status" value="1"/>
</dbReference>
<evidence type="ECO:0000256" key="5">
    <source>
        <dbReference type="ARBA" id="ARBA00022741"/>
    </source>
</evidence>
<evidence type="ECO:0000256" key="3">
    <source>
        <dbReference type="ARBA" id="ARBA00022553"/>
    </source>
</evidence>
<dbReference type="SUPFAM" id="SSF52172">
    <property type="entry name" value="CheY-like"/>
    <property type="match status" value="1"/>
</dbReference>
<accession>A0A0P7IU29</accession>
<dbReference type="CDD" id="cd00130">
    <property type="entry name" value="PAS"/>
    <property type="match status" value="1"/>
</dbReference>
<dbReference type="SUPFAM" id="SSF47384">
    <property type="entry name" value="Homodimeric domain of signal transducing histidine kinase"/>
    <property type="match status" value="1"/>
</dbReference>
<keyword evidence="14" id="KW-1185">Reference proteome</keyword>
<dbReference type="PRINTS" id="PR00344">
    <property type="entry name" value="BCTRLSENSOR"/>
</dbReference>
<proteinExistence type="predicted"/>
<dbReference type="InterPro" id="IPR011006">
    <property type="entry name" value="CheY-like_superfamily"/>
</dbReference>
<evidence type="ECO:0000256" key="1">
    <source>
        <dbReference type="ARBA" id="ARBA00000085"/>
    </source>
</evidence>
<dbReference type="InterPro" id="IPR036097">
    <property type="entry name" value="HisK_dim/P_sf"/>
</dbReference>
<evidence type="ECO:0000256" key="10">
    <source>
        <dbReference type="SAM" id="Phobius"/>
    </source>
</evidence>
<dbReference type="GO" id="GO:0005524">
    <property type="term" value="F:ATP binding"/>
    <property type="evidence" value="ECO:0007669"/>
    <property type="project" value="UniProtKB-KW"/>
</dbReference>
<evidence type="ECO:0000256" key="8">
    <source>
        <dbReference type="ARBA" id="ARBA00023012"/>
    </source>
</evidence>
<dbReference type="InterPro" id="IPR036890">
    <property type="entry name" value="HATPase_C_sf"/>
</dbReference>
<dbReference type="InterPro" id="IPR003594">
    <property type="entry name" value="HATPase_dom"/>
</dbReference>
<dbReference type="InterPro" id="IPR000014">
    <property type="entry name" value="PAS"/>
</dbReference>
<evidence type="ECO:0000256" key="9">
    <source>
        <dbReference type="PROSITE-ProRule" id="PRU00169"/>
    </source>
</evidence>
<sequence length="832" mass="89307">MVVVAQDLAPRVGYIVLLALIVLAGAIALPGVPDLGRFAAVICGGALLSLALLVLGIRRWHRVQVAKIFASVEMCAGNDAAPVLVTDGEGEIIYANAAAGAQFEAKPGQTLARAFHDLFASPSAVLSKLQSRAEATSSASEDVVIRRGNIRITVHRMQESGFIWRVDETGERSIAGRSGENIALPMLTVSKNGTILFMNEAARLLLGGRETTLNRIFVETPVRSGVVVQVSGKSGPVPVVVYEINCSAARKEMYLLPADATPTMSSGEWAGVEVLPVPLLKLDAKGRISMANKRARDLLADRDAVGSLLSEQVEGLGRPVSDWLAEAHAGRHLGRTEVVRAIKPDEEVFLQISLSQMTDDDGPTLVAVIQDATELKNLEAQFVQSQKMQAIGQLAGGVAHDFNNLLTAISGHCDLLLTGRDEADPEYSDLTQIHQNANRAASLVGQLLAFSRKQTLRPEVIDLSDTLSDLTHLLNRLVGERVLLELDHDEKLLAIRADRRQLDQVIMNLVVNARDAMPDGGTVRVETRNVILDSALERDRATVPPGEYVTVRVIDHGTGIGSDKINKIFEPFFTTKKSGQGTGLGLSMAYGIIKQTGGYIFVDSVPGSGTTFTLYFPVWKETSKEAHSEKEGAVAENINATERPSPSLEPLVLTNAVSTQPEDVNNPGQDKAIDTIVSQVAGAVSPNGNVSPASGPDTRLPNPTHDLSRESSGGVVLLVEDEAPVRAFASRALRMRGYTVLEAESAEDALSILEDPSLSVDVFVTDVVMPGMDGPTWVMKAMEKRPGVKVVFVSGYAEDSVSEHQARVPNSVFLPKPFSLTELTATVQQQIH</sequence>
<dbReference type="InterPro" id="IPR013767">
    <property type="entry name" value="PAS_fold"/>
</dbReference>
<keyword evidence="3 9" id="KW-0597">Phosphoprotein</keyword>
<dbReference type="Pfam" id="PF00989">
    <property type="entry name" value="PAS"/>
    <property type="match status" value="1"/>
</dbReference>
<evidence type="ECO:0000313" key="13">
    <source>
        <dbReference type="EMBL" id="KPN62348.1"/>
    </source>
</evidence>
<dbReference type="SMART" id="SM00387">
    <property type="entry name" value="HATPase_c"/>
    <property type="match status" value="1"/>
</dbReference>
<dbReference type="EMBL" id="LKBA01000019">
    <property type="protein sequence ID" value="KPN62348.1"/>
    <property type="molecule type" value="Genomic_DNA"/>
</dbReference>
<dbReference type="Gene3D" id="3.40.50.2300">
    <property type="match status" value="1"/>
</dbReference>
<evidence type="ECO:0000256" key="4">
    <source>
        <dbReference type="ARBA" id="ARBA00022679"/>
    </source>
</evidence>
<evidence type="ECO:0000256" key="2">
    <source>
        <dbReference type="ARBA" id="ARBA00012438"/>
    </source>
</evidence>
<gene>
    <name evidence="13" type="ORF">AKJ29_08900</name>
</gene>
<dbReference type="GO" id="GO:0000155">
    <property type="term" value="F:phosphorelay sensor kinase activity"/>
    <property type="evidence" value="ECO:0007669"/>
    <property type="project" value="InterPro"/>
</dbReference>
<dbReference type="GO" id="GO:0006355">
    <property type="term" value="P:regulation of DNA-templated transcription"/>
    <property type="evidence" value="ECO:0007669"/>
    <property type="project" value="InterPro"/>
</dbReference>
<dbReference type="Pfam" id="PF08448">
    <property type="entry name" value="PAS_4"/>
    <property type="match status" value="1"/>
</dbReference>
<dbReference type="RefSeq" id="WP_055192481.1">
    <property type="nucleotide sequence ID" value="NZ_LKBA01000019.1"/>
</dbReference>
<protein>
    <recommendedName>
        <fullName evidence="2">histidine kinase</fullName>
        <ecNumber evidence="2">2.7.13.3</ecNumber>
    </recommendedName>
</protein>
<dbReference type="Pfam" id="PF00512">
    <property type="entry name" value="HisKA"/>
    <property type="match status" value="1"/>
</dbReference>
<comment type="catalytic activity">
    <reaction evidence="1">
        <text>ATP + protein L-histidine = ADP + protein N-phospho-L-histidine.</text>
        <dbReference type="EC" id="2.7.13.3"/>
    </reaction>
</comment>
<dbReference type="PROSITE" id="PS50110">
    <property type="entry name" value="RESPONSE_REGULATORY"/>
    <property type="match status" value="1"/>
</dbReference>
<evidence type="ECO:0000256" key="6">
    <source>
        <dbReference type="ARBA" id="ARBA00022777"/>
    </source>
</evidence>
<dbReference type="SMART" id="SM00448">
    <property type="entry name" value="REC"/>
    <property type="match status" value="1"/>
</dbReference>
<feature type="domain" description="Response regulatory" evidence="12">
    <location>
        <begin position="715"/>
        <end position="831"/>
    </location>
</feature>
<dbReference type="OrthoDB" id="9796100at2"/>
<dbReference type="SUPFAM" id="SSF55874">
    <property type="entry name" value="ATPase domain of HSP90 chaperone/DNA topoisomerase II/histidine kinase"/>
    <property type="match status" value="1"/>
</dbReference>
<dbReference type="InterPro" id="IPR035965">
    <property type="entry name" value="PAS-like_dom_sf"/>
</dbReference>
<dbReference type="EC" id="2.7.13.3" evidence="2"/>
<dbReference type="AlphaFoldDB" id="A0A0P7IU29"/>
<keyword evidence="10" id="KW-1133">Transmembrane helix</keyword>
<evidence type="ECO:0000259" key="11">
    <source>
        <dbReference type="PROSITE" id="PS50109"/>
    </source>
</evidence>
<comment type="caution">
    <text evidence="13">The sequence shown here is derived from an EMBL/GenBank/DDBJ whole genome shotgun (WGS) entry which is preliminary data.</text>
</comment>
<dbReference type="InterPro" id="IPR005467">
    <property type="entry name" value="His_kinase_dom"/>
</dbReference>
<organism evidence="13 14">
    <name type="scientific">Aliiroseovarius crassostreae</name>
    <dbReference type="NCBI Taxonomy" id="154981"/>
    <lineage>
        <taxon>Bacteria</taxon>
        <taxon>Pseudomonadati</taxon>
        <taxon>Pseudomonadota</taxon>
        <taxon>Alphaproteobacteria</taxon>
        <taxon>Rhodobacterales</taxon>
        <taxon>Paracoccaceae</taxon>
        <taxon>Aliiroseovarius</taxon>
    </lineage>
</organism>
<feature type="domain" description="Histidine kinase" evidence="11">
    <location>
        <begin position="397"/>
        <end position="620"/>
    </location>
</feature>
<dbReference type="InterPro" id="IPR013656">
    <property type="entry name" value="PAS_4"/>
</dbReference>
<evidence type="ECO:0000256" key="7">
    <source>
        <dbReference type="ARBA" id="ARBA00022840"/>
    </source>
</evidence>
<feature type="transmembrane region" description="Helical" evidence="10">
    <location>
        <begin position="12"/>
        <end position="32"/>
    </location>
</feature>
<dbReference type="Proteomes" id="UP000050471">
    <property type="component" value="Unassembled WGS sequence"/>
</dbReference>
<keyword evidence="8" id="KW-0902">Two-component regulatory system</keyword>
<dbReference type="PANTHER" id="PTHR43065">
    <property type="entry name" value="SENSOR HISTIDINE KINASE"/>
    <property type="match status" value="1"/>
</dbReference>
<dbReference type="PROSITE" id="PS50109">
    <property type="entry name" value="HIS_KIN"/>
    <property type="match status" value="1"/>
</dbReference>
<keyword evidence="6 13" id="KW-0418">Kinase</keyword>
<dbReference type="CDD" id="cd00082">
    <property type="entry name" value="HisKA"/>
    <property type="match status" value="1"/>
</dbReference>
<reference evidence="13 14" key="1">
    <citation type="submission" date="2015-09" db="EMBL/GenBank/DDBJ databases">
        <title>Draft genome sequence of Aliiroseovarius crassostreae CV919-312TSm, the causative agent of Roseovarius Oyster Disease (formerly Juvenile Oyster Disease).</title>
        <authorList>
            <person name="Kessner L."/>
            <person name="Spinard E."/>
            <person name="Nelson D."/>
        </authorList>
    </citation>
    <scope>NUCLEOTIDE SEQUENCE [LARGE SCALE GENOMIC DNA]</scope>
    <source>
        <strain evidence="13 14">CV919-312</strain>
    </source>
</reference>
<name>A0A0P7IU29_9RHOB</name>
<feature type="modified residue" description="4-aspartylphosphate" evidence="9">
    <location>
        <position position="766"/>
    </location>
</feature>
<keyword evidence="4" id="KW-0808">Transferase</keyword>
<dbReference type="STRING" id="154981.AKJ29_08900"/>
<dbReference type="FunFam" id="1.10.287.130:FF:000037">
    <property type="entry name" value="Hybrid sensor histidine kinase/response regulator"/>
    <property type="match status" value="1"/>
</dbReference>
<keyword evidence="7" id="KW-0067">ATP-binding</keyword>
<dbReference type="Gene3D" id="3.30.565.10">
    <property type="entry name" value="Histidine kinase-like ATPase, C-terminal domain"/>
    <property type="match status" value="1"/>
</dbReference>
<dbReference type="Pfam" id="PF02518">
    <property type="entry name" value="HATPase_c"/>
    <property type="match status" value="1"/>
</dbReference>